<dbReference type="CDD" id="cd00085">
    <property type="entry name" value="HNHc"/>
    <property type="match status" value="1"/>
</dbReference>
<dbReference type="EMBL" id="LR796300">
    <property type="protein sequence ID" value="CAB4135515.1"/>
    <property type="molecule type" value="Genomic_DNA"/>
</dbReference>
<protein>
    <submittedName>
        <fullName evidence="2">HNHc domain containing protein</fullName>
    </submittedName>
</protein>
<reference evidence="2" key="1">
    <citation type="submission" date="2020-04" db="EMBL/GenBank/DDBJ databases">
        <authorList>
            <person name="Chiriac C."/>
            <person name="Salcher M."/>
            <person name="Ghai R."/>
            <person name="Kavagutti S V."/>
        </authorList>
    </citation>
    <scope>NUCLEOTIDE SEQUENCE</scope>
</reference>
<name>A0A6J5LMC4_9CAUD</name>
<evidence type="ECO:0000256" key="1">
    <source>
        <dbReference type="SAM" id="MobiDB-lite"/>
    </source>
</evidence>
<dbReference type="InterPro" id="IPR003615">
    <property type="entry name" value="HNH_nuc"/>
</dbReference>
<feature type="region of interest" description="Disordered" evidence="1">
    <location>
        <begin position="1"/>
        <end position="86"/>
    </location>
</feature>
<feature type="compositionally biased region" description="Basic residues" evidence="1">
    <location>
        <begin position="76"/>
        <end position="86"/>
    </location>
</feature>
<feature type="compositionally biased region" description="Basic and acidic residues" evidence="1">
    <location>
        <begin position="33"/>
        <end position="53"/>
    </location>
</feature>
<evidence type="ECO:0000313" key="2">
    <source>
        <dbReference type="EMBL" id="CAB4135515.1"/>
    </source>
</evidence>
<sequence length="86" mass="9272">MNKGGATKAAYDKAYNAKPEEVANRVKRNQARAKLEKAGKVSKGDGKDVDHKTPLKRGGSNGDNNLSVKSETANRGWRKGKSGYNP</sequence>
<gene>
    <name evidence="2" type="ORF">UFOVP285_43</name>
</gene>
<feature type="compositionally biased region" description="Polar residues" evidence="1">
    <location>
        <begin position="62"/>
        <end position="73"/>
    </location>
</feature>
<organism evidence="2">
    <name type="scientific">uncultured Caudovirales phage</name>
    <dbReference type="NCBI Taxonomy" id="2100421"/>
    <lineage>
        <taxon>Viruses</taxon>
        <taxon>Duplodnaviria</taxon>
        <taxon>Heunggongvirae</taxon>
        <taxon>Uroviricota</taxon>
        <taxon>Caudoviricetes</taxon>
        <taxon>Peduoviridae</taxon>
        <taxon>Maltschvirus</taxon>
        <taxon>Maltschvirus maltsch</taxon>
    </lineage>
</organism>
<accession>A0A6J5LMC4</accession>
<proteinExistence type="predicted"/>